<dbReference type="PATRIC" id="fig|128780.6.peg.1283"/>
<proteinExistence type="predicted"/>
<name>A0A0S1AY07_9GAMM</name>
<dbReference type="InterPro" id="IPR008620">
    <property type="entry name" value="FixH"/>
</dbReference>
<dbReference type="Proteomes" id="UP000061010">
    <property type="component" value="Chromosome"/>
</dbReference>
<protein>
    <submittedName>
        <fullName evidence="2">Nitrogen fixation protein FixH</fullName>
    </submittedName>
</protein>
<feature type="transmembrane region" description="Helical" evidence="1">
    <location>
        <begin position="12"/>
        <end position="36"/>
    </location>
</feature>
<evidence type="ECO:0000313" key="2">
    <source>
        <dbReference type="EMBL" id="ALJ27679.1"/>
    </source>
</evidence>
<gene>
    <name evidence="2" type="ORF">AOT14_12760</name>
</gene>
<keyword evidence="1" id="KW-0472">Membrane</keyword>
<keyword evidence="1" id="KW-0812">Transmembrane</keyword>
<sequence>MNERSKSPWRVPVFWLVVGLPLLSIVAGVGLVIIAVRSGGADVVSDPVQRVSQIQTTDLGPDEAAAKLGLSAVLRVEDGVVEVLPATGKFATGAPLQLVLEHPTRQSDDLRLELLPQGPGWRVQQAVDGEHDWVVQLRDGEGRWRLHGRLPKQQHAARLSPSLGGEH</sequence>
<dbReference type="AlphaFoldDB" id="A0A0S1AY07"/>
<reference evidence="2 3" key="1">
    <citation type="journal article" date="2015" name="Genome Announc.">
        <title>Complete Genome Sequencing of Stenotrophomonas acidaminiphila ZAC14D2_NAIMI4_2, a Multidrug-Resistant Strain Isolated from Sediments of a Polluted River in Mexico, Uncovers New Antibiotic Resistance Genes and a Novel Class-II Lasso Peptide Biosynthesis Gene Cluster.</title>
        <authorList>
            <person name="Vinuesa P."/>
            <person name="Ochoa-Sanchez L.E."/>
        </authorList>
    </citation>
    <scope>NUCLEOTIDE SEQUENCE [LARGE SCALE GENOMIC DNA]</scope>
    <source>
        <strain evidence="2 3">ZAC14D2_NAIMI4_2</strain>
    </source>
</reference>
<keyword evidence="3" id="KW-1185">Reference proteome</keyword>
<keyword evidence="1" id="KW-1133">Transmembrane helix</keyword>
<dbReference type="EMBL" id="CP012900">
    <property type="protein sequence ID" value="ALJ27679.1"/>
    <property type="molecule type" value="Genomic_DNA"/>
</dbReference>
<accession>A0A0S1AY07</accession>
<evidence type="ECO:0000313" key="3">
    <source>
        <dbReference type="Proteomes" id="UP000061010"/>
    </source>
</evidence>
<organism evidence="2 3">
    <name type="scientific">Stenotrophomonas acidaminiphila</name>
    <dbReference type="NCBI Taxonomy" id="128780"/>
    <lineage>
        <taxon>Bacteria</taxon>
        <taxon>Pseudomonadati</taxon>
        <taxon>Pseudomonadota</taxon>
        <taxon>Gammaproteobacteria</taxon>
        <taxon>Lysobacterales</taxon>
        <taxon>Lysobacteraceae</taxon>
        <taxon>Stenotrophomonas</taxon>
    </lineage>
</organism>
<dbReference type="OrthoDB" id="5948217at2"/>
<dbReference type="Pfam" id="PF05751">
    <property type="entry name" value="FixH"/>
    <property type="match status" value="1"/>
</dbReference>
<evidence type="ECO:0000256" key="1">
    <source>
        <dbReference type="SAM" id="Phobius"/>
    </source>
</evidence>
<dbReference type="KEGG" id="sacz:AOT14_12760"/>
<dbReference type="RefSeq" id="WP_054664322.1">
    <property type="nucleotide sequence ID" value="NZ_JALCCJ010000009.1"/>
</dbReference>